<gene>
    <name evidence="2" type="ORF">PbB2_02771</name>
</gene>
<name>A0A2P2EDE0_9PROT</name>
<dbReference type="AlphaFoldDB" id="A0A2P2EDE0"/>
<feature type="region of interest" description="Disordered" evidence="1">
    <location>
        <begin position="153"/>
        <end position="198"/>
    </location>
</feature>
<organism evidence="2 3">
    <name type="scientific">Candidatus Phycosocius bacilliformis</name>
    <dbReference type="NCBI Taxonomy" id="1445552"/>
    <lineage>
        <taxon>Bacteria</taxon>
        <taxon>Pseudomonadati</taxon>
        <taxon>Pseudomonadota</taxon>
        <taxon>Alphaproteobacteria</taxon>
        <taxon>Caulobacterales</taxon>
        <taxon>Caulobacterales incertae sedis</taxon>
        <taxon>Candidatus Phycosocius</taxon>
    </lineage>
</organism>
<evidence type="ECO:0008006" key="4">
    <source>
        <dbReference type="Google" id="ProtNLM"/>
    </source>
</evidence>
<accession>A0A2P2EDE0</accession>
<dbReference type="Proteomes" id="UP000245086">
    <property type="component" value="Unassembled WGS sequence"/>
</dbReference>
<evidence type="ECO:0000313" key="3">
    <source>
        <dbReference type="Proteomes" id="UP000245086"/>
    </source>
</evidence>
<evidence type="ECO:0000256" key="1">
    <source>
        <dbReference type="SAM" id="MobiDB-lite"/>
    </source>
</evidence>
<sequence>MDDQKVTEALAAPAPQASPQPVHVSKKKSVLLSDSNRNLLFAAVLGLSVLSNVGLWVRLNQSVAGGQIYTVSANDLTQQFIAEIGRSTLDPEGVRTATRVFMEGAQKATEEVAGPKGIVLVKEAVLTGPAHDITPLVREKMVASAANVAAAARAASPQTPSGSLTGLLPPSASNAAPPPSTGSQTLPVAVAAQGKVAQ</sequence>
<dbReference type="RefSeq" id="WP_108985939.1">
    <property type="nucleotide sequence ID" value="NZ_BFBR01000010.1"/>
</dbReference>
<comment type="caution">
    <text evidence="2">The sequence shown here is derived from an EMBL/GenBank/DDBJ whole genome shotgun (WGS) entry which is preliminary data.</text>
</comment>
<feature type="compositionally biased region" description="Low complexity" evidence="1">
    <location>
        <begin position="11"/>
        <end position="21"/>
    </location>
</feature>
<reference evidence="2" key="1">
    <citation type="journal article" date="2018" name="Genome Announc.">
        <title>Draft Genome Sequence of "Candidatus Phycosocius bacilliformis," an Alphaproteobacterial Ectosymbiont of the Hydrocarbon-Producing Green Alga Botryococcus braunii.</title>
        <authorList>
            <person name="Tanabe Y."/>
            <person name="Yamaguchi H."/>
            <person name="Watanabe M.M."/>
        </authorList>
    </citation>
    <scope>NUCLEOTIDE SEQUENCE [LARGE SCALE GENOMIC DNA]</scope>
    <source>
        <strain evidence="2">BOTRYCO-2</strain>
    </source>
</reference>
<proteinExistence type="predicted"/>
<feature type="region of interest" description="Disordered" evidence="1">
    <location>
        <begin position="1"/>
        <end position="22"/>
    </location>
</feature>
<evidence type="ECO:0000313" key="2">
    <source>
        <dbReference type="EMBL" id="GBF59079.1"/>
    </source>
</evidence>
<dbReference type="Pfam" id="PF09677">
    <property type="entry name" value="TrbI_Ftype"/>
    <property type="match status" value="1"/>
</dbReference>
<dbReference type="EMBL" id="BFBR01000010">
    <property type="protein sequence ID" value="GBF59079.1"/>
    <property type="molecule type" value="Genomic_DNA"/>
</dbReference>
<protein>
    <recommendedName>
        <fullName evidence="4">Type-F conjugative transfer system protein TrbI</fullName>
    </recommendedName>
</protein>
<keyword evidence="3" id="KW-1185">Reference proteome</keyword>
<dbReference type="InterPro" id="IPR014115">
    <property type="entry name" value="TrbI_Ftype"/>
</dbReference>